<reference evidence="8" key="1">
    <citation type="submission" date="2021-01" db="EMBL/GenBank/DDBJ databases">
        <authorList>
            <person name="Corre E."/>
            <person name="Pelletier E."/>
            <person name="Niang G."/>
            <person name="Scheremetjew M."/>
            <person name="Finn R."/>
            <person name="Kale V."/>
            <person name="Holt S."/>
            <person name="Cochrane G."/>
            <person name="Meng A."/>
            <person name="Brown T."/>
            <person name="Cohen L."/>
        </authorList>
    </citation>
    <scope>NUCLEOTIDE SEQUENCE</scope>
    <source>
        <strain evidence="8">Pbaha01</strain>
    </source>
</reference>
<dbReference type="GO" id="GO:0005524">
    <property type="term" value="F:ATP binding"/>
    <property type="evidence" value="ECO:0007669"/>
    <property type="project" value="UniProtKB-KW"/>
</dbReference>
<dbReference type="InterPro" id="IPR008271">
    <property type="entry name" value="Ser/Thr_kinase_AS"/>
</dbReference>
<dbReference type="InterPro" id="IPR000719">
    <property type="entry name" value="Prot_kinase_dom"/>
</dbReference>
<keyword evidence="4" id="KW-0418">Kinase</keyword>
<proteinExistence type="predicted"/>
<evidence type="ECO:0000256" key="4">
    <source>
        <dbReference type="ARBA" id="ARBA00022777"/>
    </source>
</evidence>
<organism evidence="8">
    <name type="scientific">Pyrodinium bahamense</name>
    <dbReference type="NCBI Taxonomy" id="73915"/>
    <lineage>
        <taxon>Eukaryota</taxon>
        <taxon>Sar</taxon>
        <taxon>Alveolata</taxon>
        <taxon>Dinophyceae</taxon>
        <taxon>Gonyaulacales</taxon>
        <taxon>Pyrocystaceae</taxon>
        <taxon>Pyrodinium</taxon>
    </lineage>
</organism>
<dbReference type="Gene3D" id="1.10.510.10">
    <property type="entry name" value="Transferase(Phosphotransferase) domain 1"/>
    <property type="match status" value="1"/>
</dbReference>
<evidence type="ECO:0000256" key="2">
    <source>
        <dbReference type="ARBA" id="ARBA00022679"/>
    </source>
</evidence>
<evidence type="ECO:0000256" key="1">
    <source>
        <dbReference type="ARBA" id="ARBA00022527"/>
    </source>
</evidence>
<protein>
    <recommendedName>
        <fullName evidence="7">Protein kinase domain-containing protein</fullName>
    </recommendedName>
</protein>
<evidence type="ECO:0000259" key="7">
    <source>
        <dbReference type="PROSITE" id="PS50011"/>
    </source>
</evidence>
<evidence type="ECO:0000313" key="8">
    <source>
        <dbReference type="EMBL" id="CAD8373981.1"/>
    </source>
</evidence>
<feature type="region of interest" description="Disordered" evidence="6">
    <location>
        <begin position="608"/>
        <end position="641"/>
    </location>
</feature>
<evidence type="ECO:0000256" key="5">
    <source>
        <dbReference type="ARBA" id="ARBA00022840"/>
    </source>
</evidence>
<dbReference type="InterPro" id="IPR011009">
    <property type="entry name" value="Kinase-like_dom_sf"/>
</dbReference>
<keyword evidence="5" id="KW-0067">ATP-binding</keyword>
<dbReference type="Pfam" id="PF00069">
    <property type="entry name" value="Pkinase"/>
    <property type="match status" value="1"/>
</dbReference>
<feature type="region of interest" description="Disordered" evidence="6">
    <location>
        <begin position="543"/>
        <end position="576"/>
    </location>
</feature>
<dbReference type="PANTHER" id="PTHR24349">
    <property type="entry name" value="SERINE/THREONINE-PROTEIN KINASE"/>
    <property type="match status" value="1"/>
</dbReference>
<evidence type="ECO:0000256" key="6">
    <source>
        <dbReference type="SAM" id="MobiDB-lite"/>
    </source>
</evidence>
<dbReference type="InterPro" id="IPR050205">
    <property type="entry name" value="CDPK_Ser/Thr_kinases"/>
</dbReference>
<gene>
    <name evidence="8" type="ORF">PBAH0796_LOCUS21625</name>
</gene>
<dbReference type="GO" id="GO:0004674">
    <property type="term" value="F:protein serine/threonine kinase activity"/>
    <property type="evidence" value="ECO:0007669"/>
    <property type="project" value="UniProtKB-KW"/>
</dbReference>
<dbReference type="PROSITE" id="PS50011">
    <property type="entry name" value="PROTEIN_KINASE_DOM"/>
    <property type="match status" value="1"/>
</dbReference>
<dbReference type="SMART" id="SM00220">
    <property type="entry name" value="S_TKc"/>
    <property type="match status" value="1"/>
</dbReference>
<sequence length="641" mass="67532">MAAGDGDEGAHAGLSVSLRDGALVIGGMGFQAVHVPLMLSEAAHTTKSPPHCSVIALSTKYKWDGAGSRCRTPPLSSSDAGGRALPSQDSYALWLLVVEGGEAAVQYHLSLLTDLGVVRTGFDEEFLVGAEPCSAGGAAVVFEACSRTRGPGADRAAPCQTKHSAAKVFTMESRKRAEEEVALLALAQGHPNIAKFHGVFFHEGGEILLTEFCRRGDLHDDVKTGGVYTEFQALELTSGLLAALAHIHNVRIVHRDVKPENILLGAGDRPLLTDFGIAARLTDLAAMQRCCGSAGYTAPEVFRKPFGQYDEKVDVFSAGVVLFFALFAPTPLFEGSNLAEVRRSTEECSIRFPSSRSIGPRMQQFMLILLTKEPSHRPTACAANEILKLARPLQPTAPPRPPARPRPLLEETVLLPGPQPPALPPELSAAGITAALQPPEMWGVAPGQGLLQDAETMSAPRGRRCRLVCLLSRARACWECTGLAALGRGGLAGPPSPAEAGAGPGPRAGGGLRLVAEDLELLGGDAPQPWEVHSGHSRYLELTSVSSGSGPGGSSSSSSASSRMSAVSTPKSSPGGRNKGRVCFSLLLLPPLLYLLLQAHLRADPAERLGQGRSSDQDCHRANRLLGGPGEPVGMLRHLSR</sequence>
<feature type="compositionally biased region" description="Low complexity" evidence="6">
    <location>
        <begin position="544"/>
        <end position="568"/>
    </location>
</feature>
<feature type="domain" description="Protein kinase" evidence="7">
    <location>
        <begin position="127"/>
        <end position="387"/>
    </location>
</feature>
<name>A0A7S0FQG1_9DINO</name>
<accession>A0A7S0FQG1</accession>
<dbReference type="SUPFAM" id="SSF56112">
    <property type="entry name" value="Protein kinase-like (PK-like)"/>
    <property type="match status" value="1"/>
</dbReference>
<dbReference type="PROSITE" id="PS00108">
    <property type="entry name" value="PROTEIN_KINASE_ST"/>
    <property type="match status" value="1"/>
</dbReference>
<dbReference type="EMBL" id="HBEG01035320">
    <property type="protein sequence ID" value="CAD8373981.1"/>
    <property type="molecule type" value="Transcribed_RNA"/>
</dbReference>
<keyword evidence="2" id="KW-0808">Transferase</keyword>
<evidence type="ECO:0000256" key="3">
    <source>
        <dbReference type="ARBA" id="ARBA00022741"/>
    </source>
</evidence>
<dbReference type="AlphaFoldDB" id="A0A7S0FQG1"/>
<keyword evidence="3" id="KW-0547">Nucleotide-binding</keyword>
<keyword evidence="1" id="KW-0723">Serine/threonine-protein kinase</keyword>